<dbReference type="SUPFAM" id="SSF55120">
    <property type="entry name" value="Pseudouridine synthase"/>
    <property type="match status" value="1"/>
</dbReference>
<dbReference type="InterPro" id="IPR050343">
    <property type="entry name" value="RsuA_PseudoU_synthase"/>
</dbReference>
<dbReference type="RefSeq" id="WP_131776542.1">
    <property type="nucleotide sequence ID" value="NZ_BMOB01000004.1"/>
</dbReference>
<protein>
    <recommendedName>
        <fullName evidence="3">Pseudouridine synthase</fullName>
        <ecNumber evidence="3">5.4.99.-</ecNumber>
    </recommendedName>
</protein>
<dbReference type="GO" id="GO:0006364">
    <property type="term" value="P:rRNA processing"/>
    <property type="evidence" value="ECO:0007669"/>
    <property type="project" value="UniProtKB-ARBA"/>
</dbReference>
<dbReference type="EC" id="5.4.99.-" evidence="3"/>
<dbReference type="InterPro" id="IPR018496">
    <property type="entry name" value="PsdUridine_synth_RsuA/RluB_CS"/>
</dbReference>
<dbReference type="GO" id="GO:0001522">
    <property type="term" value="P:pseudouridine synthesis"/>
    <property type="evidence" value="ECO:0007669"/>
    <property type="project" value="InterPro"/>
</dbReference>
<comment type="caution">
    <text evidence="5">The sequence shown here is derived from an EMBL/GenBank/DDBJ whole genome shotgun (WGS) entry which is preliminary data.</text>
</comment>
<comment type="similarity">
    <text evidence="1 3">Belongs to the pseudouridine synthase RsuA family.</text>
</comment>
<evidence type="ECO:0000259" key="4">
    <source>
        <dbReference type="Pfam" id="PF00849"/>
    </source>
</evidence>
<dbReference type="Pfam" id="PF00849">
    <property type="entry name" value="PseudoU_synth_2"/>
    <property type="match status" value="1"/>
</dbReference>
<dbReference type="PANTHER" id="PTHR47683">
    <property type="entry name" value="PSEUDOURIDINE SYNTHASE FAMILY PROTEIN-RELATED"/>
    <property type="match status" value="1"/>
</dbReference>
<dbReference type="InterPro" id="IPR042092">
    <property type="entry name" value="PsdUridine_s_RsuA/RluB/E/F_cat"/>
</dbReference>
<organism evidence="5 6">
    <name type="scientific">Legionella impletisoli</name>
    <dbReference type="NCBI Taxonomy" id="343510"/>
    <lineage>
        <taxon>Bacteria</taxon>
        <taxon>Pseudomonadati</taxon>
        <taxon>Pseudomonadota</taxon>
        <taxon>Gammaproteobacteria</taxon>
        <taxon>Legionellales</taxon>
        <taxon>Legionellaceae</taxon>
        <taxon>Legionella</taxon>
    </lineage>
</organism>
<dbReference type="NCBIfam" id="TIGR00093">
    <property type="entry name" value="pseudouridine synthase"/>
    <property type="match status" value="1"/>
</dbReference>
<evidence type="ECO:0000256" key="3">
    <source>
        <dbReference type="RuleBase" id="RU003887"/>
    </source>
</evidence>
<keyword evidence="2 3" id="KW-0413">Isomerase</keyword>
<name>A0A917NAS3_9GAMM</name>
<dbReference type="InterPro" id="IPR020103">
    <property type="entry name" value="PsdUridine_synth_cat_dom_sf"/>
</dbReference>
<dbReference type="PANTHER" id="PTHR47683:SF2">
    <property type="entry name" value="RNA-BINDING S4 DOMAIN-CONTAINING PROTEIN"/>
    <property type="match status" value="1"/>
</dbReference>
<feature type="domain" description="Pseudouridine synthase RsuA/RluA-like" evidence="4">
    <location>
        <begin position="4"/>
        <end position="148"/>
    </location>
</feature>
<keyword evidence="6" id="KW-1185">Reference proteome</keyword>
<proteinExistence type="inferred from homology"/>
<dbReference type="InterPro" id="IPR000748">
    <property type="entry name" value="PsdUridine_synth_RsuA/RluB/E/F"/>
</dbReference>
<dbReference type="Proteomes" id="UP000630149">
    <property type="component" value="Unassembled WGS sequence"/>
</dbReference>
<evidence type="ECO:0000313" key="5">
    <source>
        <dbReference type="EMBL" id="GGI84294.1"/>
    </source>
</evidence>
<dbReference type="OrthoDB" id="9807213at2"/>
<dbReference type="AlphaFoldDB" id="A0A917NAS3"/>
<accession>A0A917NAS3</accession>
<dbReference type="Gene3D" id="3.30.70.580">
    <property type="entry name" value="Pseudouridine synthase I, catalytic domain, N-terminal subdomain"/>
    <property type="match status" value="1"/>
</dbReference>
<sequence>MSQLLLFNKPYGVVCQFTGSPEEKTLADFIQMPGFYAAGRLDKNSEGLLLLTNDGALQHRLSHPRFNKKKYYWVQVEGIPSEQDLFPLRKGLKIQNLQFLPAKVKRIEAPEIWTRNPPVRFRRSIPTSWLEMILEEGKNHQIRKMTAAIGFPTLRLIRHRIDRWSLNGLEPGQQRLVSLE</sequence>
<reference evidence="5" key="1">
    <citation type="journal article" date="2014" name="Int. J. Syst. Evol. Microbiol.">
        <title>Complete genome sequence of Corynebacterium casei LMG S-19264T (=DSM 44701T), isolated from a smear-ripened cheese.</title>
        <authorList>
            <consortium name="US DOE Joint Genome Institute (JGI-PGF)"/>
            <person name="Walter F."/>
            <person name="Albersmeier A."/>
            <person name="Kalinowski J."/>
            <person name="Ruckert C."/>
        </authorList>
    </citation>
    <scope>NUCLEOTIDE SEQUENCE</scope>
    <source>
        <strain evidence="5">JCM 13919</strain>
    </source>
</reference>
<dbReference type="PROSITE" id="PS01149">
    <property type="entry name" value="PSI_RSU"/>
    <property type="match status" value="1"/>
</dbReference>
<gene>
    <name evidence="5" type="ORF">GCM10007966_11230</name>
</gene>
<evidence type="ECO:0000256" key="1">
    <source>
        <dbReference type="ARBA" id="ARBA00008348"/>
    </source>
</evidence>
<dbReference type="EMBL" id="BMOB01000004">
    <property type="protein sequence ID" value="GGI84294.1"/>
    <property type="molecule type" value="Genomic_DNA"/>
</dbReference>
<reference evidence="5" key="2">
    <citation type="submission" date="2020-09" db="EMBL/GenBank/DDBJ databases">
        <authorList>
            <person name="Sun Q."/>
            <person name="Ohkuma M."/>
        </authorList>
    </citation>
    <scope>NUCLEOTIDE SEQUENCE</scope>
    <source>
        <strain evidence="5">JCM 13919</strain>
    </source>
</reference>
<dbReference type="InterPro" id="IPR006145">
    <property type="entry name" value="PsdUridine_synth_RsuA/RluA"/>
</dbReference>
<dbReference type="GO" id="GO:0140098">
    <property type="term" value="F:catalytic activity, acting on RNA"/>
    <property type="evidence" value="ECO:0007669"/>
    <property type="project" value="UniProtKB-ARBA"/>
</dbReference>
<dbReference type="InterPro" id="IPR020094">
    <property type="entry name" value="TruA/RsuA/RluB/E/F_N"/>
</dbReference>
<dbReference type="GO" id="GO:0003723">
    <property type="term" value="F:RNA binding"/>
    <property type="evidence" value="ECO:0007669"/>
    <property type="project" value="InterPro"/>
</dbReference>
<dbReference type="GO" id="GO:0009982">
    <property type="term" value="F:pseudouridine synthase activity"/>
    <property type="evidence" value="ECO:0007669"/>
    <property type="project" value="InterPro"/>
</dbReference>
<evidence type="ECO:0000313" key="6">
    <source>
        <dbReference type="Proteomes" id="UP000630149"/>
    </source>
</evidence>
<dbReference type="Gene3D" id="3.30.70.1560">
    <property type="entry name" value="Alpha-L RNA-binding motif"/>
    <property type="match status" value="1"/>
</dbReference>
<evidence type="ECO:0000256" key="2">
    <source>
        <dbReference type="ARBA" id="ARBA00023235"/>
    </source>
</evidence>